<dbReference type="PANTHER" id="PTHR20916:SF18">
    <property type="entry name" value="IPT_TIG DOMAIN-CONTAINING PROTEIN"/>
    <property type="match status" value="1"/>
</dbReference>
<feature type="compositionally biased region" description="Low complexity" evidence="1">
    <location>
        <begin position="96"/>
        <end position="116"/>
    </location>
</feature>
<feature type="region of interest" description="Disordered" evidence="1">
    <location>
        <begin position="265"/>
        <end position="363"/>
    </location>
</feature>
<dbReference type="PANTHER" id="PTHR20916">
    <property type="entry name" value="CYSTEINE AND GLYCINE-RICH PROTEIN 2 BINDING PROTEIN"/>
    <property type="match status" value="1"/>
</dbReference>
<feature type="compositionally biased region" description="Acidic residues" evidence="1">
    <location>
        <begin position="124"/>
        <end position="134"/>
    </location>
</feature>
<name>A0A9K3P7R6_9STRA</name>
<feature type="compositionally biased region" description="Low complexity" evidence="1">
    <location>
        <begin position="284"/>
        <end position="295"/>
    </location>
</feature>
<feature type="compositionally biased region" description="Low complexity" evidence="1">
    <location>
        <begin position="389"/>
        <end position="402"/>
    </location>
</feature>
<feature type="region of interest" description="Disordered" evidence="1">
    <location>
        <begin position="388"/>
        <end position="425"/>
    </location>
</feature>
<dbReference type="AlphaFoldDB" id="A0A9K3P7R6"/>
<reference evidence="2" key="1">
    <citation type="journal article" date="2021" name="Sci. Rep.">
        <title>Diploid genomic architecture of Nitzschia inconspicua, an elite biomass production diatom.</title>
        <authorList>
            <person name="Oliver A."/>
            <person name="Podell S."/>
            <person name="Pinowska A."/>
            <person name="Traller J.C."/>
            <person name="Smith S.R."/>
            <person name="McClure R."/>
            <person name="Beliaev A."/>
            <person name="Bohutskyi P."/>
            <person name="Hill E.A."/>
            <person name="Rabines A."/>
            <person name="Zheng H."/>
            <person name="Allen L.Z."/>
            <person name="Kuo A."/>
            <person name="Grigoriev I.V."/>
            <person name="Allen A.E."/>
            <person name="Hazlebeck D."/>
            <person name="Allen E.E."/>
        </authorList>
    </citation>
    <scope>NUCLEOTIDE SEQUENCE</scope>
    <source>
        <strain evidence="2">Hildebrandi</strain>
    </source>
</reference>
<dbReference type="EMBL" id="JAGRRH010000092">
    <property type="protein sequence ID" value="KAG7337197.1"/>
    <property type="molecule type" value="Genomic_DNA"/>
</dbReference>
<evidence type="ECO:0000313" key="2">
    <source>
        <dbReference type="EMBL" id="KAG7337197.1"/>
    </source>
</evidence>
<feature type="compositionally biased region" description="Gly residues" evidence="1">
    <location>
        <begin position="181"/>
        <end position="190"/>
    </location>
</feature>
<comment type="caution">
    <text evidence="2">The sequence shown here is derived from an EMBL/GenBank/DDBJ whole genome shotgun (WGS) entry which is preliminary data.</text>
</comment>
<dbReference type="EMBL" id="JAGRRH010000020">
    <property type="protein sequence ID" value="KAG7348697.1"/>
    <property type="molecule type" value="Genomic_DNA"/>
</dbReference>
<dbReference type="Proteomes" id="UP000693970">
    <property type="component" value="Unassembled WGS sequence"/>
</dbReference>
<accession>A0A9K3P7R6</accession>
<evidence type="ECO:0000313" key="4">
    <source>
        <dbReference type="Proteomes" id="UP000693970"/>
    </source>
</evidence>
<evidence type="ECO:0000256" key="1">
    <source>
        <dbReference type="SAM" id="MobiDB-lite"/>
    </source>
</evidence>
<feature type="region of interest" description="Disordered" evidence="1">
    <location>
        <begin position="497"/>
        <end position="548"/>
    </location>
</feature>
<feature type="compositionally biased region" description="Low complexity" evidence="1">
    <location>
        <begin position="49"/>
        <end position="69"/>
    </location>
</feature>
<feature type="region of interest" description="Disordered" evidence="1">
    <location>
        <begin position="722"/>
        <end position="777"/>
    </location>
</feature>
<organism evidence="2 4">
    <name type="scientific">Nitzschia inconspicua</name>
    <dbReference type="NCBI Taxonomy" id="303405"/>
    <lineage>
        <taxon>Eukaryota</taxon>
        <taxon>Sar</taxon>
        <taxon>Stramenopiles</taxon>
        <taxon>Ochrophyta</taxon>
        <taxon>Bacillariophyta</taxon>
        <taxon>Bacillariophyceae</taxon>
        <taxon>Bacillariophycidae</taxon>
        <taxon>Bacillariales</taxon>
        <taxon>Bacillariaceae</taxon>
        <taxon>Nitzschia</taxon>
    </lineage>
</organism>
<feature type="compositionally biased region" description="Polar residues" evidence="1">
    <location>
        <begin position="325"/>
        <end position="342"/>
    </location>
</feature>
<feature type="compositionally biased region" description="Basic and acidic residues" evidence="1">
    <location>
        <begin position="298"/>
        <end position="309"/>
    </location>
</feature>
<gene>
    <name evidence="3" type="ORF">IV203_017402</name>
    <name evidence="2" type="ORF">IV203_017587</name>
</gene>
<evidence type="ECO:0000313" key="3">
    <source>
        <dbReference type="EMBL" id="KAG7348697.1"/>
    </source>
</evidence>
<feature type="region of interest" description="Disordered" evidence="1">
    <location>
        <begin position="96"/>
        <end position="143"/>
    </location>
</feature>
<feature type="compositionally biased region" description="Low complexity" evidence="1">
    <location>
        <begin position="497"/>
        <end position="506"/>
    </location>
</feature>
<feature type="compositionally biased region" description="Polar residues" evidence="1">
    <location>
        <begin position="763"/>
        <end position="777"/>
    </location>
</feature>
<reference evidence="2" key="2">
    <citation type="submission" date="2021-04" db="EMBL/GenBank/DDBJ databases">
        <authorList>
            <person name="Podell S."/>
        </authorList>
    </citation>
    <scope>NUCLEOTIDE SEQUENCE</scope>
    <source>
        <strain evidence="2">Hildebrandi</strain>
    </source>
</reference>
<feature type="compositionally biased region" description="Polar residues" evidence="1">
    <location>
        <begin position="403"/>
        <end position="415"/>
    </location>
</feature>
<keyword evidence="4" id="KW-1185">Reference proteome</keyword>
<proteinExistence type="predicted"/>
<protein>
    <submittedName>
        <fullName evidence="2">Uncharacterized protein</fullName>
    </submittedName>
</protein>
<feature type="region of interest" description="Disordered" evidence="1">
    <location>
        <begin position="34"/>
        <end position="77"/>
    </location>
</feature>
<feature type="compositionally biased region" description="Low complexity" evidence="1">
    <location>
        <begin position="738"/>
        <end position="762"/>
    </location>
</feature>
<sequence length="777" mass="89360">MKRYCWCYYFFASVLLSLSLISLFVHDLSSSLSSSLPSSSKEEEEKKTTIPSSSSDSSSFSSSNNNHNNNNKKKKNWNPLYSSFIKTRRLEDDFNFNTANNNTTNNTMNNNNDNTNSSTKDVRDDDDDDDEEEESHTLDCDRFPDYEHNIMKCHDAQDFHDGEEEEQKEKEDDKQEEDDGGGGFGGGGGDSNYNNSQEEEEEGPPQPINRFKAKFQLELSYSIPQDMSFWIWIHWSIATAVTQLLEDESEYHAVLRDDQLYMDGRNPHDYMSNTVTNDGGGGDSVNNNNNNNNNNISYERESSSDDRGRHNQRQRRQQQQRRSMTETLYRNRTIVNSTNESPIPNDVDYDDTAFDPSYDPNRPWKSRMQLIHRWTWVDEAIDTFLLSSQQDQDQQQDQQQQQHYSTPDDTITNSPTDDDNFNNNITTTTATFHSRVLYQAYWKDTRLPVQTRYLMQQLIDDCETILRTSIRDGSFMVRLETILQRFYSQIYPVNNSNNNNNNSGSSMPPPPPPSFTLVSVSPIQPDYHPPPLPENFDRNDDSNNLPGGGRVYNDPLSLTWGVREWIGLAMLSTVCTVTVLLSASASFLAYRQEYAAKWGVSLTEQGVNELLTVGWRYHSSNSPVGNNNNYYYYYDNNNDTNERNHQRQRHHQQPNVYHTSNLCMLDSNANSMMEGGHNTTSMTTPVTTTTQLYLQIYDRRTTGYYNDENSLLKGGIEQEWIQQQDQDQQLPPPCCCPNLNSSSNTGRTDTTRTNTNTNTNNNVEQQDTSHPNNNYMA</sequence>
<feature type="compositionally biased region" description="Basic residues" evidence="1">
    <location>
        <begin position="310"/>
        <end position="319"/>
    </location>
</feature>
<feature type="region of interest" description="Disordered" evidence="1">
    <location>
        <begin position="160"/>
        <end position="207"/>
    </location>
</feature>